<organism evidence="1 2">
    <name type="scientific">Hebeloma cylindrosporum</name>
    <dbReference type="NCBI Taxonomy" id="76867"/>
    <lineage>
        <taxon>Eukaryota</taxon>
        <taxon>Fungi</taxon>
        <taxon>Dikarya</taxon>
        <taxon>Basidiomycota</taxon>
        <taxon>Agaricomycotina</taxon>
        <taxon>Agaricomycetes</taxon>
        <taxon>Agaricomycetidae</taxon>
        <taxon>Agaricales</taxon>
        <taxon>Agaricineae</taxon>
        <taxon>Hymenogastraceae</taxon>
        <taxon>Hebeloma</taxon>
    </lineage>
</organism>
<gene>
    <name evidence="1" type="ORF">M413DRAFT_447483</name>
</gene>
<sequence>MLSVSQTKTEPTSWLTTQSLGSLFKSERQKRGVWALTQLPDGHLKSLTQQWTVLKLKYGECPVLQVSGEGVSTLAKLKLDLYHPANNAVAYQLVGFWDEKLREACMNSTEEWVIAMVETLYESLDQGPQLLDSYSDYLLQAARWQVDSFASAGYSETLHSCNMQLCSHEKYSMEQLYSLICNDLMALKAKFTLPFQQKPSQDQRKAARKLGLHLYGLLSSYILLSPDERLKVVTSTLSTLSIHSP</sequence>
<reference evidence="1 2" key="1">
    <citation type="submission" date="2014-04" db="EMBL/GenBank/DDBJ databases">
        <authorList>
            <consortium name="DOE Joint Genome Institute"/>
            <person name="Kuo A."/>
            <person name="Gay G."/>
            <person name="Dore J."/>
            <person name="Kohler A."/>
            <person name="Nagy L.G."/>
            <person name="Floudas D."/>
            <person name="Copeland A."/>
            <person name="Barry K.W."/>
            <person name="Cichocki N."/>
            <person name="Veneault-Fourrey C."/>
            <person name="LaButti K."/>
            <person name="Lindquist E.A."/>
            <person name="Lipzen A."/>
            <person name="Lundell T."/>
            <person name="Morin E."/>
            <person name="Murat C."/>
            <person name="Sun H."/>
            <person name="Tunlid A."/>
            <person name="Henrissat B."/>
            <person name="Grigoriev I.V."/>
            <person name="Hibbett D.S."/>
            <person name="Martin F."/>
            <person name="Nordberg H.P."/>
            <person name="Cantor M.N."/>
            <person name="Hua S.X."/>
        </authorList>
    </citation>
    <scope>NUCLEOTIDE SEQUENCE [LARGE SCALE GENOMIC DNA]</scope>
    <source>
        <strain evidence="2">h7</strain>
    </source>
</reference>
<evidence type="ECO:0000313" key="1">
    <source>
        <dbReference type="EMBL" id="KIM39149.1"/>
    </source>
</evidence>
<reference evidence="2" key="2">
    <citation type="submission" date="2015-01" db="EMBL/GenBank/DDBJ databases">
        <title>Evolutionary Origins and Diversification of the Mycorrhizal Mutualists.</title>
        <authorList>
            <consortium name="DOE Joint Genome Institute"/>
            <consortium name="Mycorrhizal Genomics Consortium"/>
            <person name="Kohler A."/>
            <person name="Kuo A."/>
            <person name="Nagy L.G."/>
            <person name="Floudas D."/>
            <person name="Copeland A."/>
            <person name="Barry K.W."/>
            <person name="Cichocki N."/>
            <person name="Veneault-Fourrey C."/>
            <person name="LaButti K."/>
            <person name="Lindquist E.A."/>
            <person name="Lipzen A."/>
            <person name="Lundell T."/>
            <person name="Morin E."/>
            <person name="Murat C."/>
            <person name="Riley R."/>
            <person name="Ohm R."/>
            <person name="Sun H."/>
            <person name="Tunlid A."/>
            <person name="Henrissat B."/>
            <person name="Grigoriev I.V."/>
            <person name="Hibbett D.S."/>
            <person name="Martin F."/>
        </authorList>
    </citation>
    <scope>NUCLEOTIDE SEQUENCE [LARGE SCALE GENOMIC DNA]</scope>
    <source>
        <strain evidence="2">h7</strain>
    </source>
</reference>
<dbReference type="EMBL" id="KN831787">
    <property type="protein sequence ID" value="KIM39149.1"/>
    <property type="molecule type" value="Genomic_DNA"/>
</dbReference>
<evidence type="ECO:0000313" key="2">
    <source>
        <dbReference type="Proteomes" id="UP000053424"/>
    </source>
</evidence>
<proteinExistence type="predicted"/>
<dbReference type="AlphaFoldDB" id="A0A0C3C4I2"/>
<dbReference type="Proteomes" id="UP000053424">
    <property type="component" value="Unassembled WGS sequence"/>
</dbReference>
<name>A0A0C3C4I2_HEBCY</name>
<accession>A0A0C3C4I2</accession>
<keyword evidence="2" id="KW-1185">Reference proteome</keyword>
<protein>
    <submittedName>
        <fullName evidence="1">Uncharacterized protein</fullName>
    </submittedName>
</protein>
<dbReference type="HOGENOM" id="CLU_1133697_0_0_1"/>